<organism evidence="3 4">
    <name type="scientific">Plesiocystis pacifica SIR-1</name>
    <dbReference type="NCBI Taxonomy" id="391625"/>
    <lineage>
        <taxon>Bacteria</taxon>
        <taxon>Pseudomonadati</taxon>
        <taxon>Myxococcota</taxon>
        <taxon>Polyangia</taxon>
        <taxon>Nannocystales</taxon>
        <taxon>Nannocystaceae</taxon>
        <taxon>Plesiocystis</taxon>
    </lineage>
</organism>
<reference evidence="3 4" key="1">
    <citation type="submission" date="2007-06" db="EMBL/GenBank/DDBJ databases">
        <authorList>
            <person name="Shimkets L."/>
            <person name="Ferriera S."/>
            <person name="Johnson J."/>
            <person name="Kravitz S."/>
            <person name="Beeson K."/>
            <person name="Sutton G."/>
            <person name="Rogers Y.-H."/>
            <person name="Friedman R."/>
            <person name="Frazier M."/>
            <person name="Venter J.C."/>
        </authorList>
    </citation>
    <scope>NUCLEOTIDE SEQUENCE [LARGE SCALE GENOMIC DNA]</scope>
    <source>
        <strain evidence="3 4">SIR-1</strain>
    </source>
</reference>
<accession>A6GB85</accession>
<name>A6GB85_9BACT</name>
<comment type="caution">
    <text evidence="3">The sequence shown here is derived from an EMBL/GenBank/DDBJ whole genome shotgun (WGS) entry which is preliminary data.</text>
</comment>
<dbReference type="EMBL" id="ABCS01000056">
    <property type="protein sequence ID" value="EDM76882.1"/>
    <property type="molecule type" value="Genomic_DNA"/>
</dbReference>
<gene>
    <name evidence="3" type="ORF">PPSIR1_24689</name>
</gene>
<dbReference type="Proteomes" id="UP000005801">
    <property type="component" value="Unassembled WGS sequence"/>
</dbReference>
<dbReference type="RefSeq" id="WP_006973976.1">
    <property type="nucleotide sequence ID" value="NZ_ABCS01000056.1"/>
</dbReference>
<keyword evidence="4" id="KW-1185">Reference proteome</keyword>
<evidence type="ECO:0000313" key="3">
    <source>
        <dbReference type="EMBL" id="EDM76882.1"/>
    </source>
</evidence>
<dbReference type="STRING" id="391625.PPSIR1_24689"/>
<feature type="compositionally biased region" description="Basic residues" evidence="2">
    <location>
        <begin position="201"/>
        <end position="220"/>
    </location>
</feature>
<proteinExistence type="predicted"/>
<keyword evidence="1" id="KW-0175">Coiled coil</keyword>
<evidence type="ECO:0000256" key="1">
    <source>
        <dbReference type="SAM" id="Coils"/>
    </source>
</evidence>
<dbReference type="AlphaFoldDB" id="A6GB85"/>
<feature type="coiled-coil region" evidence="1">
    <location>
        <begin position="92"/>
        <end position="119"/>
    </location>
</feature>
<evidence type="ECO:0000313" key="4">
    <source>
        <dbReference type="Proteomes" id="UP000005801"/>
    </source>
</evidence>
<feature type="region of interest" description="Disordered" evidence="2">
    <location>
        <begin position="185"/>
        <end position="245"/>
    </location>
</feature>
<evidence type="ECO:0000256" key="2">
    <source>
        <dbReference type="SAM" id="MobiDB-lite"/>
    </source>
</evidence>
<sequence>MAKRAETRESSVLLALAELDQLEHSRRAFSDRKRELLEASKGQARSLTELRARFEGERPKAWARRRARQDRQHEQLMAVEREAAAHAAAEQVAAHERRMTEHARELEAKRRRLVELESIPEVVTPGRKLLEWCTPLATAAMVALLFAVVTHEDEASADTPMHVQVDDADMEAPFAGTVLVPAAAPMPEAPEAPEPAPEKKTTKKSTKKSTTKKSTTKKSTTKTDSSSKSGRKNPLVLDFGEDPLG</sequence>
<protein>
    <submittedName>
        <fullName evidence="3">Uncharacterized protein</fullName>
    </submittedName>
</protein>